<keyword evidence="2" id="KW-0813">Transport</keyword>
<keyword evidence="3" id="KW-0547">Nucleotide-binding</keyword>
<evidence type="ECO:0000256" key="2">
    <source>
        <dbReference type="ARBA" id="ARBA00022448"/>
    </source>
</evidence>
<proteinExistence type="inferred from homology"/>
<dbReference type="Gene3D" id="3.40.50.300">
    <property type="entry name" value="P-loop containing nucleotide triphosphate hydrolases"/>
    <property type="match status" value="1"/>
</dbReference>
<keyword evidence="7" id="KW-1185">Reference proteome</keyword>
<dbReference type="InterPro" id="IPR003439">
    <property type="entry name" value="ABC_transporter-like_ATP-bd"/>
</dbReference>
<accession>A0A1G7MNI6</accession>
<comment type="similarity">
    <text evidence="1">Belongs to the ABC transporter superfamily.</text>
</comment>
<dbReference type="GO" id="GO:0016887">
    <property type="term" value="F:ATP hydrolysis activity"/>
    <property type="evidence" value="ECO:0007669"/>
    <property type="project" value="InterPro"/>
</dbReference>
<organism evidence="6 7">
    <name type="scientific">Dyadobacter soli</name>
    <dbReference type="NCBI Taxonomy" id="659014"/>
    <lineage>
        <taxon>Bacteria</taxon>
        <taxon>Pseudomonadati</taxon>
        <taxon>Bacteroidota</taxon>
        <taxon>Cytophagia</taxon>
        <taxon>Cytophagales</taxon>
        <taxon>Spirosomataceae</taxon>
        <taxon>Dyadobacter</taxon>
    </lineage>
</organism>
<dbReference type="PROSITE" id="PS00211">
    <property type="entry name" value="ABC_TRANSPORTER_1"/>
    <property type="match status" value="1"/>
</dbReference>
<dbReference type="EMBL" id="FNAN01000011">
    <property type="protein sequence ID" value="SDF62699.1"/>
    <property type="molecule type" value="Genomic_DNA"/>
</dbReference>
<dbReference type="InterPro" id="IPR003593">
    <property type="entry name" value="AAA+_ATPase"/>
</dbReference>
<evidence type="ECO:0000313" key="7">
    <source>
        <dbReference type="Proteomes" id="UP000198748"/>
    </source>
</evidence>
<keyword evidence="4 6" id="KW-0067">ATP-binding</keyword>
<dbReference type="PANTHER" id="PTHR43335:SF4">
    <property type="entry name" value="ABC TRANSPORTER, ATP-BINDING PROTEIN"/>
    <property type="match status" value="1"/>
</dbReference>
<evidence type="ECO:0000259" key="5">
    <source>
        <dbReference type="PROSITE" id="PS50893"/>
    </source>
</evidence>
<dbReference type="RefSeq" id="WP_090153712.1">
    <property type="nucleotide sequence ID" value="NZ_FNAN01000011.1"/>
</dbReference>
<dbReference type="Pfam" id="PF00005">
    <property type="entry name" value="ABC_tran"/>
    <property type="match status" value="1"/>
</dbReference>
<dbReference type="PROSITE" id="PS50893">
    <property type="entry name" value="ABC_TRANSPORTER_2"/>
    <property type="match status" value="1"/>
</dbReference>
<dbReference type="PANTHER" id="PTHR43335">
    <property type="entry name" value="ABC TRANSPORTER, ATP-BINDING PROTEIN"/>
    <property type="match status" value="1"/>
</dbReference>
<sequence length="302" mass="32665">MNTVVSATSLSFGYVPQVKTVNSISLDIGSGQIYGFLGPNGAGKTTTIRLLLGLLSPHAGSVALFGQPVSRKSWQLFSRIGAMIETPSLYEHLTAVENLEIGRRIRKLDPGMCSHVLEIVGLTASARIKVREFSLGMKQRLGLAVALLGKPELLILDEPTNGLDPHGIIQVRELLQTLNQDYGTTILMSSHILAEVEKVATHIGIISKGQFVFQGTMQALQSLSFQDSTLLLQTNDNGKAALVLKDHYQVEANTAQTISVKASSKAQTAQICRLLCDAGLDVYHLAATANDLENIFLKMVNR</sequence>
<name>A0A1G7MNI6_9BACT</name>
<protein>
    <submittedName>
        <fullName evidence="6">ABC-2 type transport system ATP-binding protein</fullName>
    </submittedName>
</protein>
<gene>
    <name evidence="6" type="ORF">SAMN04487996_111314</name>
</gene>
<dbReference type="InterPro" id="IPR027417">
    <property type="entry name" value="P-loop_NTPase"/>
</dbReference>
<dbReference type="AlphaFoldDB" id="A0A1G7MNI6"/>
<reference evidence="7" key="1">
    <citation type="submission" date="2016-10" db="EMBL/GenBank/DDBJ databases">
        <authorList>
            <person name="Varghese N."/>
            <person name="Submissions S."/>
        </authorList>
    </citation>
    <scope>NUCLEOTIDE SEQUENCE [LARGE SCALE GENOMIC DNA]</scope>
    <source>
        <strain evidence="7">DSM 25329</strain>
    </source>
</reference>
<dbReference type="STRING" id="659014.SAMN04487996_111314"/>
<evidence type="ECO:0000256" key="1">
    <source>
        <dbReference type="ARBA" id="ARBA00005417"/>
    </source>
</evidence>
<dbReference type="GO" id="GO:0005524">
    <property type="term" value="F:ATP binding"/>
    <property type="evidence" value="ECO:0007669"/>
    <property type="project" value="UniProtKB-KW"/>
</dbReference>
<dbReference type="SMART" id="SM00382">
    <property type="entry name" value="AAA"/>
    <property type="match status" value="1"/>
</dbReference>
<evidence type="ECO:0000256" key="4">
    <source>
        <dbReference type="ARBA" id="ARBA00022840"/>
    </source>
</evidence>
<evidence type="ECO:0000256" key="3">
    <source>
        <dbReference type="ARBA" id="ARBA00022741"/>
    </source>
</evidence>
<evidence type="ECO:0000313" key="6">
    <source>
        <dbReference type="EMBL" id="SDF62699.1"/>
    </source>
</evidence>
<dbReference type="Proteomes" id="UP000198748">
    <property type="component" value="Unassembled WGS sequence"/>
</dbReference>
<feature type="domain" description="ABC transporter" evidence="5">
    <location>
        <begin position="5"/>
        <end position="233"/>
    </location>
</feature>
<dbReference type="SUPFAM" id="SSF52540">
    <property type="entry name" value="P-loop containing nucleoside triphosphate hydrolases"/>
    <property type="match status" value="1"/>
</dbReference>
<dbReference type="InterPro" id="IPR017871">
    <property type="entry name" value="ABC_transporter-like_CS"/>
</dbReference>
<dbReference type="OrthoDB" id="9808363at2"/>